<evidence type="ECO:0000313" key="3">
    <source>
        <dbReference type="Proteomes" id="UP000291084"/>
    </source>
</evidence>
<evidence type="ECO:0000313" key="2">
    <source>
        <dbReference type="EMBL" id="BAT90552.1"/>
    </source>
</evidence>
<name>A0A0S3SCE8_PHAAN</name>
<dbReference type="EMBL" id="AP015039">
    <property type="protein sequence ID" value="BAT90552.1"/>
    <property type="molecule type" value="Genomic_DNA"/>
</dbReference>
<evidence type="ECO:0000256" key="1">
    <source>
        <dbReference type="SAM" id="SignalP"/>
    </source>
</evidence>
<sequence>MAGYTVIFFLCCRAVAATSCNRELILQTVRTLLQSHLGRVDHGREVCKCCQRFLLCFQLQQGRDMLLQGCGFPFKLKTMCSSLSSITTSMPCFLFILLLEGNSLL</sequence>
<feature type="chain" id="PRO_5006618072" description="Secreted protein" evidence="1">
    <location>
        <begin position="18"/>
        <end position="105"/>
    </location>
</feature>
<dbReference type="Proteomes" id="UP000291084">
    <property type="component" value="Chromosome 6"/>
</dbReference>
<evidence type="ECO:0008006" key="4">
    <source>
        <dbReference type="Google" id="ProtNLM"/>
    </source>
</evidence>
<organism evidence="2 3">
    <name type="scientific">Vigna angularis var. angularis</name>
    <dbReference type="NCBI Taxonomy" id="157739"/>
    <lineage>
        <taxon>Eukaryota</taxon>
        <taxon>Viridiplantae</taxon>
        <taxon>Streptophyta</taxon>
        <taxon>Embryophyta</taxon>
        <taxon>Tracheophyta</taxon>
        <taxon>Spermatophyta</taxon>
        <taxon>Magnoliopsida</taxon>
        <taxon>eudicotyledons</taxon>
        <taxon>Gunneridae</taxon>
        <taxon>Pentapetalae</taxon>
        <taxon>rosids</taxon>
        <taxon>fabids</taxon>
        <taxon>Fabales</taxon>
        <taxon>Fabaceae</taxon>
        <taxon>Papilionoideae</taxon>
        <taxon>50 kb inversion clade</taxon>
        <taxon>NPAAA clade</taxon>
        <taxon>indigoferoid/millettioid clade</taxon>
        <taxon>Phaseoleae</taxon>
        <taxon>Vigna</taxon>
    </lineage>
</organism>
<feature type="signal peptide" evidence="1">
    <location>
        <begin position="1"/>
        <end position="17"/>
    </location>
</feature>
<accession>A0A0S3SCE8</accession>
<dbReference type="AlphaFoldDB" id="A0A0S3SCE8"/>
<keyword evidence="1" id="KW-0732">Signal</keyword>
<proteinExistence type="predicted"/>
<gene>
    <name evidence="2" type="primary">Vigan.06G181500</name>
    <name evidence="2" type="ORF">VIGAN_06181500</name>
</gene>
<protein>
    <recommendedName>
        <fullName evidence="4">Secreted protein</fullName>
    </recommendedName>
</protein>
<reference evidence="2 3" key="1">
    <citation type="journal article" date="2015" name="Sci. Rep.">
        <title>The power of single molecule real-time sequencing technology in the de novo assembly of a eukaryotic genome.</title>
        <authorList>
            <person name="Sakai H."/>
            <person name="Naito K."/>
            <person name="Ogiso-Tanaka E."/>
            <person name="Takahashi Y."/>
            <person name="Iseki K."/>
            <person name="Muto C."/>
            <person name="Satou K."/>
            <person name="Teruya K."/>
            <person name="Shiroma A."/>
            <person name="Shimoji M."/>
            <person name="Hirano T."/>
            <person name="Itoh T."/>
            <person name="Kaga A."/>
            <person name="Tomooka N."/>
        </authorList>
    </citation>
    <scope>NUCLEOTIDE SEQUENCE [LARGE SCALE GENOMIC DNA]</scope>
    <source>
        <strain evidence="3">cv. Shumari</strain>
    </source>
</reference>
<keyword evidence="3" id="KW-1185">Reference proteome</keyword>